<evidence type="ECO:0000313" key="2">
    <source>
        <dbReference type="Proteomes" id="UP000193920"/>
    </source>
</evidence>
<proteinExistence type="predicted"/>
<keyword evidence="2" id="KW-1185">Reference proteome</keyword>
<name>A0A1Y2EM68_9FUNG</name>
<sequence length="219" mass="25760">MDIKHSILNFCYLKNKTKEENNKKEYELKDSCLIVGNKNSNVLLLLFNYIYNIIHNCDNSHPVIWLITSKNSNEIQQSIPKYYFYDQKNSLVFNSVEINQNSYCQLIISYETSSELIQDDTVSESKYVIDVSYDQSLPYTYHPIDIINQWIPYRIILKGKASEDFELNYSLYHPSISSLIKSSSSSFIPFLHEKYNNASSIIIRYNKLNQEFHSFHSTQ</sequence>
<evidence type="ECO:0000313" key="1">
    <source>
        <dbReference type="EMBL" id="ORY72326.1"/>
    </source>
</evidence>
<gene>
    <name evidence="1" type="ORF">LY90DRAFT_667202</name>
</gene>
<protein>
    <submittedName>
        <fullName evidence="1">Uncharacterized protein</fullName>
    </submittedName>
</protein>
<organism evidence="1 2">
    <name type="scientific">Neocallimastix californiae</name>
    <dbReference type="NCBI Taxonomy" id="1754190"/>
    <lineage>
        <taxon>Eukaryota</taxon>
        <taxon>Fungi</taxon>
        <taxon>Fungi incertae sedis</taxon>
        <taxon>Chytridiomycota</taxon>
        <taxon>Chytridiomycota incertae sedis</taxon>
        <taxon>Neocallimastigomycetes</taxon>
        <taxon>Neocallimastigales</taxon>
        <taxon>Neocallimastigaceae</taxon>
        <taxon>Neocallimastix</taxon>
    </lineage>
</organism>
<reference evidence="1 2" key="1">
    <citation type="submission" date="2016-08" db="EMBL/GenBank/DDBJ databases">
        <title>A Parts List for Fungal Cellulosomes Revealed by Comparative Genomics.</title>
        <authorList>
            <consortium name="DOE Joint Genome Institute"/>
            <person name="Haitjema C.H."/>
            <person name="Gilmore S.P."/>
            <person name="Henske J.K."/>
            <person name="Solomon K.V."/>
            <person name="De Groot R."/>
            <person name="Kuo A."/>
            <person name="Mondo S.J."/>
            <person name="Salamov A.A."/>
            <person name="Labutti K."/>
            <person name="Zhao Z."/>
            <person name="Chiniquy J."/>
            <person name="Barry K."/>
            <person name="Brewer H.M."/>
            <person name="Purvine S.O."/>
            <person name="Wright A.T."/>
            <person name="Boxma B."/>
            <person name="Van Alen T."/>
            <person name="Hackstein J.H."/>
            <person name="Baker S.E."/>
            <person name="Grigoriev I.V."/>
            <person name="O'Malley M.A."/>
        </authorList>
    </citation>
    <scope>NUCLEOTIDE SEQUENCE [LARGE SCALE GENOMIC DNA]</scope>
    <source>
        <strain evidence="1 2">G1</strain>
    </source>
</reference>
<comment type="caution">
    <text evidence="1">The sequence shown here is derived from an EMBL/GenBank/DDBJ whole genome shotgun (WGS) entry which is preliminary data.</text>
</comment>
<dbReference type="OrthoDB" id="10567720at2759"/>
<accession>A0A1Y2EM68</accession>
<dbReference type="EMBL" id="MCOG01000040">
    <property type="protein sequence ID" value="ORY72326.1"/>
    <property type="molecule type" value="Genomic_DNA"/>
</dbReference>
<dbReference type="Proteomes" id="UP000193920">
    <property type="component" value="Unassembled WGS sequence"/>
</dbReference>
<dbReference type="AlphaFoldDB" id="A0A1Y2EM68"/>